<name>A0ACC3MGC8_9PEZI</name>
<evidence type="ECO:0000313" key="2">
    <source>
        <dbReference type="Proteomes" id="UP001281147"/>
    </source>
</evidence>
<reference evidence="1" key="1">
    <citation type="submission" date="2023-07" db="EMBL/GenBank/DDBJ databases">
        <title>Black Yeasts Isolated from many extreme environments.</title>
        <authorList>
            <person name="Coleine C."/>
            <person name="Stajich J.E."/>
            <person name="Selbmann L."/>
        </authorList>
    </citation>
    <scope>NUCLEOTIDE SEQUENCE</scope>
    <source>
        <strain evidence="1">CCFEE 5714</strain>
    </source>
</reference>
<proteinExistence type="predicted"/>
<evidence type="ECO:0000313" key="1">
    <source>
        <dbReference type="EMBL" id="KAK3691304.1"/>
    </source>
</evidence>
<comment type="caution">
    <text evidence="1">The sequence shown here is derived from an EMBL/GenBank/DDBJ whole genome shotgun (WGS) entry which is preliminary data.</text>
</comment>
<dbReference type="Proteomes" id="UP001281147">
    <property type="component" value="Unassembled WGS sequence"/>
</dbReference>
<dbReference type="EMBL" id="JAUTXU010000268">
    <property type="protein sequence ID" value="KAK3691304.1"/>
    <property type="molecule type" value="Genomic_DNA"/>
</dbReference>
<protein>
    <submittedName>
        <fullName evidence="1">Uncharacterized protein</fullName>
    </submittedName>
</protein>
<organism evidence="1 2">
    <name type="scientific">Vermiconidia calcicola</name>
    <dbReference type="NCBI Taxonomy" id="1690605"/>
    <lineage>
        <taxon>Eukaryota</taxon>
        <taxon>Fungi</taxon>
        <taxon>Dikarya</taxon>
        <taxon>Ascomycota</taxon>
        <taxon>Pezizomycotina</taxon>
        <taxon>Dothideomycetes</taxon>
        <taxon>Dothideomycetidae</taxon>
        <taxon>Mycosphaerellales</taxon>
        <taxon>Extremaceae</taxon>
        <taxon>Vermiconidia</taxon>
    </lineage>
</organism>
<keyword evidence="2" id="KW-1185">Reference proteome</keyword>
<accession>A0ACC3MGC8</accession>
<gene>
    <name evidence="1" type="ORF">LTR37_018710</name>
</gene>
<sequence length="76" mass="8525">MGPMGEQEIPETDVLLISGASRSSNESKTLRSNEYSPPEKKPHPFGTKRNSLERNFYGVVDQPHVEIVDINENPTE</sequence>